<dbReference type="Proteomes" id="UP001446205">
    <property type="component" value="Unassembled WGS sequence"/>
</dbReference>
<reference evidence="1 2" key="1">
    <citation type="submission" date="2024-04" db="EMBL/GenBank/DDBJ databases">
        <authorList>
            <person name="Abashina T."/>
            <person name="Shaikin A."/>
        </authorList>
    </citation>
    <scope>NUCLEOTIDE SEQUENCE [LARGE SCALE GENOMIC DNA]</scope>
    <source>
        <strain evidence="1 2">AAFK</strain>
    </source>
</reference>
<evidence type="ECO:0008006" key="3">
    <source>
        <dbReference type="Google" id="ProtNLM"/>
    </source>
</evidence>
<organism evidence="1 2">
    <name type="scientific">Thermithiobacillus plumbiphilus</name>
    <dbReference type="NCBI Taxonomy" id="1729899"/>
    <lineage>
        <taxon>Bacteria</taxon>
        <taxon>Pseudomonadati</taxon>
        <taxon>Pseudomonadota</taxon>
        <taxon>Acidithiobacillia</taxon>
        <taxon>Acidithiobacillales</taxon>
        <taxon>Thermithiobacillaceae</taxon>
        <taxon>Thermithiobacillus</taxon>
    </lineage>
</organism>
<keyword evidence="2" id="KW-1185">Reference proteome</keyword>
<proteinExistence type="predicted"/>
<accession>A0ABU9D7B2</accession>
<comment type="caution">
    <text evidence="1">The sequence shown here is derived from an EMBL/GenBank/DDBJ whole genome shotgun (WGS) entry which is preliminary data.</text>
</comment>
<evidence type="ECO:0000313" key="1">
    <source>
        <dbReference type="EMBL" id="MEK8088737.1"/>
    </source>
</evidence>
<dbReference type="PROSITE" id="PS51257">
    <property type="entry name" value="PROKAR_LIPOPROTEIN"/>
    <property type="match status" value="1"/>
</dbReference>
<sequence>MHKMKMLFVGGILAVSTVLSGCAGVITNAIREDRMQINQDALAQAKGHPIVIDQVAVKLDPKYVNEPRAYAPEVYRTMMEDDARQAARNAGLAQGQGAAYHAQVDITRLYLKSGRVVEIDSRVNLMDPAGRQVASVPLINVSNGTNLTQTSNFRYMHRHVLPGNAAAIVTLLQSIQKTGGRAEQIPPEVGFLKSYYGLEYPMRDATTARYVNGVR</sequence>
<name>A0ABU9D7B2_9PROT</name>
<evidence type="ECO:0000313" key="2">
    <source>
        <dbReference type="Proteomes" id="UP001446205"/>
    </source>
</evidence>
<protein>
    <recommendedName>
        <fullName evidence="3">Lipoprotein</fullName>
    </recommendedName>
</protein>
<gene>
    <name evidence="1" type="ORF">WOB96_03055</name>
</gene>
<dbReference type="EMBL" id="JBBPCO010000002">
    <property type="protein sequence ID" value="MEK8088737.1"/>
    <property type="molecule type" value="Genomic_DNA"/>
</dbReference>
<dbReference type="RefSeq" id="WP_341369803.1">
    <property type="nucleotide sequence ID" value="NZ_JBBPCO010000002.1"/>
</dbReference>